<evidence type="ECO:0000256" key="1">
    <source>
        <dbReference type="ARBA" id="ARBA00003926"/>
    </source>
</evidence>
<feature type="transmembrane region" description="Helical" evidence="15">
    <location>
        <begin position="560"/>
        <end position="579"/>
    </location>
</feature>
<accession>A0ABU3NPT4</accession>
<evidence type="ECO:0000256" key="15">
    <source>
        <dbReference type="RuleBase" id="RU362098"/>
    </source>
</evidence>
<evidence type="ECO:0000256" key="12">
    <source>
        <dbReference type="ARBA" id="ARBA00023136"/>
    </source>
</evidence>
<keyword evidence="18" id="KW-1185">Reference proteome</keyword>
<dbReference type="InterPro" id="IPR005225">
    <property type="entry name" value="Small_GTP-bd"/>
</dbReference>
<dbReference type="EMBL" id="JAUHMF010000002">
    <property type="protein sequence ID" value="MDT8898859.1"/>
    <property type="molecule type" value="Genomic_DNA"/>
</dbReference>
<dbReference type="PROSITE" id="PS51711">
    <property type="entry name" value="G_FEOB"/>
    <property type="match status" value="1"/>
</dbReference>
<dbReference type="NCBIfam" id="TIGR00231">
    <property type="entry name" value="small_GTP"/>
    <property type="match status" value="1"/>
</dbReference>
<feature type="domain" description="FeoB-type G" evidence="16">
    <location>
        <begin position="18"/>
        <end position="179"/>
    </location>
</feature>
<evidence type="ECO:0000256" key="9">
    <source>
        <dbReference type="ARBA" id="ARBA00023004"/>
    </source>
</evidence>
<dbReference type="RefSeq" id="WP_315625523.1">
    <property type="nucleotide sequence ID" value="NZ_JAUHMF010000002.1"/>
</dbReference>
<keyword evidence="11 15" id="KW-0342">GTP-binding</keyword>
<comment type="caution">
    <text evidence="17">The sequence shown here is derived from an EMBL/GenBank/DDBJ whole genome shotgun (WGS) entry which is preliminary data.</text>
</comment>
<dbReference type="InterPro" id="IPR027417">
    <property type="entry name" value="P-loop_NTPase"/>
</dbReference>
<dbReference type="InterPro" id="IPR030389">
    <property type="entry name" value="G_FEOB_dom"/>
</dbReference>
<dbReference type="Pfam" id="PF07664">
    <property type="entry name" value="FeoB_C"/>
    <property type="match status" value="1"/>
</dbReference>
<feature type="transmembrane region" description="Helical" evidence="15">
    <location>
        <begin position="600"/>
        <end position="623"/>
    </location>
</feature>
<feature type="transmembrane region" description="Helical" evidence="15">
    <location>
        <begin position="471"/>
        <end position="489"/>
    </location>
</feature>
<feature type="transmembrane region" description="Helical" evidence="15">
    <location>
        <begin position="635"/>
        <end position="653"/>
    </location>
</feature>
<dbReference type="NCBIfam" id="TIGR00437">
    <property type="entry name" value="feoB"/>
    <property type="match status" value="1"/>
</dbReference>
<keyword evidence="5 15" id="KW-0410">Iron transport</keyword>
<organism evidence="17 18">
    <name type="scientific">Thermanaerothrix solaris</name>
    <dbReference type="NCBI Taxonomy" id="3058434"/>
    <lineage>
        <taxon>Bacteria</taxon>
        <taxon>Bacillati</taxon>
        <taxon>Chloroflexota</taxon>
        <taxon>Anaerolineae</taxon>
        <taxon>Anaerolineales</taxon>
        <taxon>Anaerolineaceae</taxon>
        <taxon>Thermanaerothrix</taxon>
    </lineage>
</organism>
<evidence type="ECO:0000256" key="5">
    <source>
        <dbReference type="ARBA" id="ARBA00022496"/>
    </source>
</evidence>
<evidence type="ECO:0000256" key="4">
    <source>
        <dbReference type="ARBA" id="ARBA00022475"/>
    </source>
</evidence>
<evidence type="ECO:0000256" key="10">
    <source>
        <dbReference type="ARBA" id="ARBA00023065"/>
    </source>
</evidence>
<feature type="transmembrane region" description="Helical" evidence="15">
    <location>
        <begin position="405"/>
        <end position="427"/>
    </location>
</feature>
<evidence type="ECO:0000313" key="18">
    <source>
        <dbReference type="Proteomes" id="UP001254165"/>
    </source>
</evidence>
<dbReference type="InterPro" id="IPR006073">
    <property type="entry name" value="GTP-bd"/>
</dbReference>
<dbReference type="PANTHER" id="PTHR43185">
    <property type="entry name" value="FERROUS IRON TRANSPORT PROTEIN B"/>
    <property type="match status" value="1"/>
</dbReference>
<proteinExistence type="inferred from homology"/>
<evidence type="ECO:0000259" key="16">
    <source>
        <dbReference type="PROSITE" id="PS51711"/>
    </source>
</evidence>
<keyword evidence="4" id="KW-1003">Cell membrane</keyword>
<protein>
    <recommendedName>
        <fullName evidence="13 14">Ferrous iron transport protein B</fullName>
    </recommendedName>
</protein>
<dbReference type="Pfam" id="PF02421">
    <property type="entry name" value="FeoB_N"/>
    <property type="match status" value="1"/>
</dbReference>
<dbReference type="Gene3D" id="3.40.50.300">
    <property type="entry name" value="P-loop containing nucleotide triphosphate hydrolases"/>
    <property type="match status" value="1"/>
</dbReference>
<name>A0ABU3NPT4_9CHLR</name>
<dbReference type="SUPFAM" id="SSF52540">
    <property type="entry name" value="P-loop containing nucleoside triphosphate hydrolases"/>
    <property type="match status" value="1"/>
</dbReference>
<keyword evidence="9 15" id="KW-0408">Iron</keyword>
<dbReference type="Gene3D" id="1.10.287.1770">
    <property type="match status" value="1"/>
</dbReference>
<evidence type="ECO:0000256" key="3">
    <source>
        <dbReference type="ARBA" id="ARBA00022448"/>
    </source>
</evidence>
<dbReference type="InterPro" id="IPR003373">
    <property type="entry name" value="Fe2_transport_prot-B"/>
</dbReference>
<dbReference type="InterPro" id="IPR041069">
    <property type="entry name" value="FeoB_Cyto"/>
</dbReference>
<dbReference type="InterPro" id="IPR011642">
    <property type="entry name" value="Gate_dom"/>
</dbReference>
<dbReference type="InterPro" id="IPR011640">
    <property type="entry name" value="Fe2_transport_prot_B_C"/>
</dbReference>
<feature type="transmembrane region" description="Helical" evidence="15">
    <location>
        <begin position="357"/>
        <end position="385"/>
    </location>
</feature>
<feature type="transmembrane region" description="Helical" evidence="15">
    <location>
        <begin position="439"/>
        <end position="465"/>
    </location>
</feature>
<comment type="subcellular location">
    <subcellularLocation>
        <location evidence="15">Cell inner membrane</location>
        <topology evidence="15">Multi-pass membrane protein</topology>
    </subcellularLocation>
    <subcellularLocation>
        <location evidence="2">Cell membrane</location>
        <topology evidence="2">Multi-pass membrane protein</topology>
    </subcellularLocation>
</comment>
<sequence length="660" mass="72599">MAHCHSTPMPSSITRDDHARILLVGNPNVGKSVLFHQLTGQYVTVSNYPGTTVEVAQGNLRHHPEWLVIDTPGIVTFPARSEDEEVTVRALLDEHVGAVIQVGDAKNLQRTLHLTLQLAELGLPLVLALNMLDEAQAFGVKLDLEPLSRTLGVPVVTTVATRGQGVDDLLHALERVQPALIHLTYSPAVEEAVQAVIPLLPTAPISARGLALLFLSGENGVLAWLRAHLDPASFERLEGIRQDLQSRLSEPVASVLQRTRDQVIRGLINQVWHQDQPQHEPFNVRLGRLATHPLWGIPILALVLYGLYWFVGVFGAGTLVGFLEETLFGQIINPWIVSHLTRWMPWPFLQQMLIGEYGLWTMGVTYALALLLPIVVTFFIAFGVLEDSGYLPRLAVLTNQFFSRIGLNGQAVLPMVLGLGCVTMATMTTRILSRPRERILVTFLLALAIPCSAQLGVVMGMLAGISFGATLIWATVVVIVLLIVGWLAAQVLPGERTPLIVELPPLRWPVLSNVLIKTLARLEWYIKEAVPLFLLGTFLLFLLDWFHLLPGIIHLAEPVVTHWLGLPPEAAAAFLVGFLRRDFAATNLFVMESRGLLSPIQVVVAMVTITLFVPCIASVFMMIKERGLKTALGMLAFIFPFALFVGGALYRLLTLVGWHG</sequence>
<dbReference type="PRINTS" id="PR00326">
    <property type="entry name" value="GTP1OBG"/>
</dbReference>
<reference evidence="17 18" key="1">
    <citation type="submission" date="2023-07" db="EMBL/GenBank/DDBJ databases">
        <title>Novel species of Thermanaerothrix with wide hydrolytic capabilities.</title>
        <authorList>
            <person name="Zayulina K.S."/>
            <person name="Podosokorskaya O.A."/>
            <person name="Elcheninov A.G."/>
        </authorList>
    </citation>
    <scope>NUCLEOTIDE SEQUENCE [LARGE SCALE GENOMIC DNA]</scope>
    <source>
        <strain evidence="17 18">4228-RoL</strain>
    </source>
</reference>
<evidence type="ECO:0000256" key="2">
    <source>
        <dbReference type="ARBA" id="ARBA00004651"/>
    </source>
</evidence>
<dbReference type="Pfam" id="PF07670">
    <property type="entry name" value="Gate"/>
    <property type="match status" value="2"/>
</dbReference>
<evidence type="ECO:0000256" key="11">
    <source>
        <dbReference type="ARBA" id="ARBA00023134"/>
    </source>
</evidence>
<gene>
    <name evidence="17" type="primary">feoB</name>
    <name evidence="17" type="ORF">QYE77_11355</name>
</gene>
<dbReference type="InterPro" id="IPR050860">
    <property type="entry name" value="FeoB_GTPase"/>
</dbReference>
<keyword evidence="7" id="KW-0547">Nucleotide-binding</keyword>
<keyword evidence="10" id="KW-0406">Ion transport</keyword>
<evidence type="ECO:0000256" key="14">
    <source>
        <dbReference type="NCBIfam" id="TIGR00437"/>
    </source>
</evidence>
<dbReference type="Pfam" id="PF17910">
    <property type="entry name" value="FeoB_Cyto"/>
    <property type="match status" value="1"/>
</dbReference>
<comment type="function">
    <text evidence="1 15">Probable transporter of a GTP-driven Fe(2+) uptake system.</text>
</comment>
<comment type="similarity">
    <text evidence="15">Belongs to the TRAFAC class TrmE-Era-EngA-EngB-Septin-like GTPase superfamily. FeoB GTPase (TC 9.A.8) family.</text>
</comment>
<evidence type="ECO:0000256" key="8">
    <source>
        <dbReference type="ARBA" id="ARBA00022989"/>
    </source>
</evidence>
<evidence type="ECO:0000256" key="6">
    <source>
        <dbReference type="ARBA" id="ARBA00022692"/>
    </source>
</evidence>
<keyword evidence="8 15" id="KW-1133">Transmembrane helix</keyword>
<evidence type="ECO:0000256" key="13">
    <source>
        <dbReference type="ARBA" id="ARBA00031200"/>
    </source>
</evidence>
<evidence type="ECO:0000313" key="17">
    <source>
        <dbReference type="EMBL" id="MDT8898859.1"/>
    </source>
</evidence>
<feature type="transmembrane region" description="Helical" evidence="15">
    <location>
        <begin position="294"/>
        <end position="315"/>
    </location>
</feature>
<feature type="transmembrane region" description="Helical" evidence="15">
    <location>
        <begin position="529"/>
        <end position="548"/>
    </location>
</feature>
<keyword evidence="6 15" id="KW-0812">Transmembrane</keyword>
<dbReference type="PANTHER" id="PTHR43185:SF1">
    <property type="entry name" value="FE(2+) TRANSPORTER FEOB"/>
    <property type="match status" value="1"/>
</dbReference>
<evidence type="ECO:0000256" key="7">
    <source>
        <dbReference type="ARBA" id="ARBA00022741"/>
    </source>
</evidence>
<dbReference type="CDD" id="cd01879">
    <property type="entry name" value="FeoB"/>
    <property type="match status" value="1"/>
</dbReference>
<dbReference type="Proteomes" id="UP001254165">
    <property type="component" value="Unassembled WGS sequence"/>
</dbReference>
<keyword evidence="12 15" id="KW-0472">Membrane</keyword>
<keyword evidence="3 15" id="KW-0813">Transport</keyword>